<proteinExistence type="predicted"/>
<reference evidence="1" key="1">
    <citation type="submission" date="2022-05" db="EMBL/GenBank/DDBJ databases">
        <title>Chromosome-level genome of Chaenocephalus aceratus.</title>
        <authorList>
            <person name="Park H."/>
        </authorList>
    </citation>
    <scope>NUCLEOTIDE SEQUENCE</scope>
    <source>
        <strain evidence="1">KU_202001</strain>
    </source>
</reference>
<protein>
    <submittedName>
        <fullName evidence="1">Uncharacterized protein</fullName>
    </submittedName>
</protein>
<organism evidence="1 2">
    <name type="scientific">Chaenocephalus aceratus</name>
    <name type="common">Blackfin icefish</name>
    <name type="synonym">Chaenichthys aceratus</name>
    <dbReference type="NCBI Taxonomy" id="36190"/>
    <lineage>
        <taxon>Eukaryota</taxon>
        <taxon>Metazoa</taxon>
        <taxon>Chordata</taxon>
        <taxon>Craniata</taxon>
        <taxon>Vertebrata</taxon>
        <taxon>Euteleostomi</taxon>
        <taxon>Actinopterygii</taxon>
        <taxon>Neopterygii</taxon>
        <taxon>Teleostei</taxon>
        <taxon>Neoteleostei</taxon>
        <taxon>Acanthomorphata</taxon>
        <taxon>Eupercaria</taxon>
        <taxon>Perciformes</taxon>
        <taxon>Notothenioidei</taxon>
        <taxon>Channichthyidae</taxon>
        <taxon>Chaenocephalus</taxon>
    </lineage>
</organism>
<gene>
    <name evidence="1" type="ORF">KUCAC02_021081</name>
</gene>
<dbReference type="EMBL" id="CM043790">
    <property type="protein sequence ID" value="KAI4825401.1"/>
    <property type="molecule type" value="Genomic_DNA"/>
</dbReference>
<comment type="caution">
    <text evidence="1">The sequence shown here is derived from an EMBL/GenBank/DDBJ whole genome shotgun (WGS) entry which is preliminary data.</text>
</comment>
<evidence type="ECO:0000313" key="2">
    <source>
        <dbReference type="Proteomes" id="UP001057452"/>
    </source>
</evidence>
<keyword evidence="2" id="KW-1185">Reference proteome</keyword>
<accession>A0ACB9XFK4</accession>
<evidence type="ECO:0000313" key="1">
    <source>
        <dbReference type="EMBL" id="KAI4825401.1"/>
    </source>
</evidence>
<dbReference type="Proteomes" id="UP001057452">
    <property type="component" value="Chromosome 6"/>
</dbReference>
<sequence>MEAGKSEQIQQQQQTHRTQRQDGHQADAGPAPSLQLCAPPQILLFGLLVGLLAPGWSLRSSRCLPEQDLKDAAERELRSHFREPPQNQTPLGPSHSCPVEMFTQQPPTHLKDRSLSPWGYVRETMEDHFPSTYTRALCLCTGCVLIQNSQLVESHDYNSALVVQSMVFLKKELCRDKEKYRLKPVRVEVAVGCTCTRANSTP</sequence>
<name>A0ACB9XFK4_CHAAC</name>